<organism evidence="1 2">
    <name type="scientific">Mycobacterium phage Apocalypse</name>
    <dbReference type="NCBI Taxonomy" id="2027890"/>
    <lineage>
        <taxon>Viruses</taxon>
        <taxon>Duplodnaviria</taxon>
        <taxon>Heunggongvirae</taxon>
        <taxon>Uroviricota</taxon>
        <taxon>Caudoviricetes</taxon>
        <taxon>Weiservirinae</taxon>
        <taxon>Anayavirus</taxon>
        <taxon>Anayavirus apocalypse</taxon>
    </lineage>
</organism>
<reference evidence="1 2" key="1">
    <citation type="submission" date="2017-08" db="EMBL/GenBank/DDBJ databases">
        <authorList>
            <person name="Loney R.E."/>
            <person name="Wentworth H.A."/>
            <person name="Hanna I.R."/>
            <person name="Delesalle V.A."/>
            <person name="Grose J."/>
            <person name="Hope S."/>
            <person name="Breakwell D."/>
            <person name="Garlena R.A."/>
            <person name="Russell D.A."/>
            <person name="Pope W.H."/>
            <person name="Jacobs-Sera D."/>
            <person name="Hendrix R.W."/>
            <person name="Hatfull G.F."/>
        </authorList>
    </citation>
    <scope>NUCLEOTIDE SEQUENCE [LARGE SCALE GENOMIC DNA]</scope>
</reference>
<accession>A0A249XLM5</accession>
<sequence>MLASLDDVKAALRAMGKPELAEALAAEDVTDLLQEATDLVTGHLWPGEVPSPAPPTITRVTASVAATALTKPKELLPETESLQADGFGVKFTPGAGSPGCYLTAAQKTRLRPWKRSAVSVPMSSERYP</sequence>
<dbReference type="EMBL" id="MF668267">
    <property type="protein sequence ID" value="ASZ72642.1"/>
    <property type="molecule type" value="Genomic_DNA"/>
</dbReference>
<evidence type="ECO:0000313" key="1">
    <source>
        <dbReference type="EMBL" id="ASZ72642.1"/>
    </source>
</evidence>
<gene>
    <name evidence="1" type="ORF">SEA_APOCALYPSE_14</name>
</gene>
<dbReference type="Proteomes" id="UP000222083">
    <property type="component" value="Segment"/>
</dbReference>
<evidence type="ECO:0000313" key="2">
    <source>
        <dbReference type="Proteomes" id="UP000222083"/>
    </source>
</evidence>
<keyword evidence="2" id="KW-1185">Reference proteome</keyword>
<proteinExistence type="predicted"/>
<protein>
    <submittedName>
        <fullName evidence="1">Head-to-tail adaptor</fullName>
    </submittedName>
</protein>
<name>A0A249XLM5_9CAUD</name>